<name>A0A1E5UH85_9FLAO</name>
<evidence type="ECO:0000313" key="1">
    <source>
        <dbReference type="EMBL" id="OEL12115.1"/>
    </source>
</evidence>
<evidence type="ECO:0000313" key="2">
    <source>
        <dbReference type="Proteomes" id="UP000095601"/>
    </source>
</evidence>
<dbReference type="PROSITE" id="PS51257">
    <property type="entry name" value="PROKAR_LIPOPROTEIN"/>
    <property type="match status" value="1"/>
</dbReference>
<dbReference type="EMBL" id="MKGI01000011">
    <property type="protein sequence ID" value="OEL12115.1"/>
    <property type="molecule type" value="Genomic_DNA"/>
</dbReference>
<evidence type="ECO:0008006" key="3">
    <source>
        <dbReference type="Google" id="ProtNLM"/>
    </source>
</evidence>
<proteinExistence type="predicted"/>
<dbReference type="PATRIC" id="fig|237258.4.peg.1257"/>
<dbReference type="OrthoDB" id="838474at2"/>
<dbReference type="Proteomes" id="UP000095601">
    <property type="component" value="Unassembled WGS sequence"/>
</dbReference>
<comment type="caution">
    <text evidence="1">The sequence shown here is derived from an EMBL/GenBank/DDBJ whole genome shotgun (WGS) entry which is preliminary data.</text>
</comment>
<protein>
    <recommendedName>
        <fullName evidence="3">Lipoprotein</fullName>
    </recommendedName>
</protein>
<dbReference type="KEGG" id="cnr:EB819_07105"/>
<dbReference type="AlphaFoldDB" id="A0A1E5UH85"/>
<gene>
    <name evidence="1" type="ORF">BHF72_1303</name>
</gene>
<accession>A0A1E5UH85</accession>
<organism evidence="1 2">
    <name type="scientific">Cloacibacterium normanense</name>
    <dbReference type="NCBI Taxonomy" id="237258"/>
    <lineage>
        <taxon>Bacteria</taxon>
        <taxon>Pseudomonadati</taxon>
        <taxon>Bacteroidota</taxon>
        <taxon>Flavobacteriia</taxon>
        <taxon>Flavobacteriales</taxon>
        <taxon>Weeksellaceae</taxon>
    </lineage>
</organism>
<reference evidence="1 2" key="1">
    <citation type="submission" date="2016-09" db="EMBL/GenBank/DDBJ databases">
        <authorList>
            <person name="Capua I."/>
            <person name="De Benedictis P."/>
            <person name="Joannis T."/>
            <person name="Lombin L.H."/>
            <person name="Cattoli G."/>
        </authorList>
    </citation>
    <scope>NUCLEOTIDE SEQUENCE [LARGE SCALE GENOMIC DNA]</scope>
    <source>
        <strain evidence="1 2">NRS-1</strain>
    </source>
</reference>
<sequence length="162" mass="18258">MKLKNNSLPTFLTAVTLTFLFACGQRNSDKSATQTTSIKPDELTLSIDTFSTFPPEIDGCSCYFSNDSTEFKKGEYIYMNDYAQTSFLKINGVLTKFTQTDFKEVDSLNVKAKYKSDHYEMTIESRDGIQNGDETWLKTGTIKLTNKKGKTVTKTFYGECGC</sequence>
<dbReference type="RefSeq" id="WP_069796955.1">
    <property type="nucleotide sequence ID" value="NZ_CP034157.1"/>
</dbReference>
<keyword evidence="2" id="KW-1185">Reference proteome</keyword>